<keyword evidence="3" id="KW-1185">Reference proteome</keyword>
<reference evidence="2 3" key="1">
    <citation type="journal article" date="2018" name="G3 (Bethesda)">
        <title>A High-Quality Reference Genome for the Invasive Mosquitofish Gambusia affinis Using a Chicago Library.</title>
        <authorList>
            <person name="Hoffberg S.L."/>
            <person name="Troendle N.J."/>
            <person name="Glenn T.C."/>
            <person name="Mahmud O."/>
            <person name="Louha S."/>
            <person name="Chalopin D."/>
            <person name="Bennetzen J.L."/>
            <person name="Mauricio R."/>
        </authorList>
    </citation>
    <scope>NUCLEOTIDE SEQUENCE [LARGE SCALE GENOMIC DNA]</scope>
    <source>
        <strain evidence="2">NE01/NJP1002.9</strain>
        <tissue evidence="2">Muscle</tissue>
    </source>
</reference>
<accession>A0A315VW59</accession>
<evidence type="ECO:0000313" key="3">
    <source>
        <dbReference type="Proteomes" id="UP000250572"/>
    </source>
</evidence>
<evidence type="ECO:0000256" key="1">
    <source>
        <dbReference type="SAM" id="MobiDB-lite"/>
    </source>
</evidence>
<protein>
    <submittedName>
        <fullName evidence="2">Uncharacterized protein</fullName>
    </submittedName>
</protein>
<dbReference type="Proteomes" id="UP000250572">
    <property type="component" value="Unassembled WGS sequence"/>
</dbReference>
<comment type="caution">
    <text evidence="2">The sequence shown here is derived from an EMBL/GenBank/DDBJ whole genome shotgun (WGS) entry which is preliminary data.</text>
</comment>
<gene>
    <name evidence="2" type="ORF">CCH79_00000113</name>
</gene>
<name>A0A315VW59_GAMAF</name>
<evidence type="ECO:0000313" key="2">
    <source>
        <dbReference type="EMBL" id="PWA27816.1"/>
    </source>
</evidence>
<sequence length="98" mass="10976">MKSGGTSSLQDVDLLWIRADVLHEVGSSEASGSTCDIPDRSHRRTATGPEWKHAHTRHHEKREIFCDGSDTTSLSVTMLTSFSEVPHRLQDLHSMHCH</sequence>
<dbReference type="EMBL" id="NHOQ01001000">
    <property type="protein sequence ID" value="PWA27816.1"/>
    <property type="molecule type" value="Genomic_DNA"/>
</dbReference>
<organism evidence="2 3">
    <name type="scientific">Gambusia affinis</name>
    <name type="common">Western mosquitofish</name>
    <name type="synonym">Heterandria affinis</name>
    <dbReference type="NCBI Taxonomy" id="33528"/>
    <lineage>
        <taxon>Eukaryota</taxon>
        <taxon>Metazoa</taxon>
        <taxon>Chordata</taxon>
        <taxon>Craniata</taxon>
        <taxon>Vertebrata</taxon>
        <taxon>Euteleostomi</taxon>
        <taxon>Actinopterygii</taxon>
        <taxon>Neopterygii</taxon>
        <taxon>Teleostei</taxon>
        <taxon>Neoteleostei</taxon>
        <taxon>Acanthomorphata</taxon>
        <taxon>Ovalentaria</taxon>
        <taxon>Atherinomorphae</taxon>
        <taxon>Cyprinodontiformes</taxon>
        <taxon>Poeciliidae</taxon>
        <taxon>Poeciliinae</taxon>
        <taxon>Gambusia</taxon>
    </lineage>
</organism>
<dbReference type="AlphaFoldDB" id="A0A315VW59"/>
<feature type="region of interest" description="Disordered" evidence="1">
    <location>
        <begin position="27"/>
        <end position="57"/>
    </location>
</feature>
<proteinExistence type="predicted"/>